<evidence type="ECO:0000256" key="4">
    <source>
        <dbReference type="ARBA" id="ARBA00022840"/>
    </source>
</evidence>
<comment type="similarity">
    <text evidence="1">Belongs to the ABC transporter superfamily.</text>
</comment>
<evidence type="ECO:0000256" key="2">
    <source>
        <dbReference type="ARBA" id="ARBA00022448"/>
    </source>
</evidence>
<dbReference type="GO" id="GO:0016887">
    <property type="term" value="F:ATP hydrolysis activity"/>
    <property type="evidence" value="ECO:0007669"/>
    <property type="project" value="InterPro"/>
</dbReference>
<dbReference type="PROSITE" id="PS00211">
    <property type="entry name" value="ABC_TRANSPORTER_1"/>
    <property type="match status" value="1"/>
</dbReference>
<comment type="caution">
    <text evidence="7">The sequence shown here is derived from an EMBL/GenBank/DDBJ whole genome shotgun (WGS) entry which is preliminary data.</text>
</comment>
<name>A0A1F7S103_9BACT</name>
<reference evidence="7 8" key="1">
    <citation type="journal article" date="2016" name="Nat. Commun.">
        <title>Thousands of microbial genomes shed light on interconnected biogeochemical processes in an aquifer system.</title>
        <authorList>
            <person name="Anantharaman K."/>
            <person name="Brown C.T."/>
            <person name="Hug L.A."/>
            <person name="Sharon I."/>
            <person name="Castelle C.J."/>
            <person name="Probst A.J."/>
            <person name="Thomas B.C."/>
            <person name="Singh A."/>
            <person name="Wilkins M.J."/>
            <person name="Karaoz U."/>
            <person name="Brodie E.L."/>
            <person name="Williams K.H."/>
            <person name="Hubbard S.S."/>
            <person name="Banfield J.F."/>
        </authorList>
    </citation>
    <scope>NUCLEOTIDE SEQUENCE [LARGE SCALE GENOMIC DNA]</scope>
</reference>
<evidence type="ECO:0000313" key="7">
    <source>
        <dbReference type="EMBL" id="OGL47391.1"/>
    </source>
</evidence>
<dbReference type="EMBL" id="MGDD01000077">
    <property type="protein sequence ID" value="OGL47391.1"/>
    <property type="molecule type" value="Genomic_DNA"/>
</dbReference>
<dbReference type="InterPro" id="IPR017871">
    <property type="entry name" value="ABC_transporter-like_CS"/>
</dbReference>
<dbReference type="PANTHER" id="PTHR43820:SF4">
    <property type="entry name" value="HIGH-AFFINITY BRANCHED-CHAIN AMINO ACID TRANSPORT ATP-BINDING PROTEIN LIVF"/>
    <property type="match status" value="1"/>
</dbReference>
<sequence>MLRITDLHVRYGGIHAVKGISLSIPRGSIVTLIGANGAGKTTTVKTICGLNNEFSGSIQFENLEITNQQTMDIIKSGISMVPEGRRIFSNLTVYENLQLGAIFRNDPAEFNSNLEFVYYTFPRLKERLRQKGATLSGGEQQMLAVGRALMANPRLILMDEPSLGLAPILVQEIFAIVKKIHEEGVTIMLIEQNAYGALKIADYAYVLENGKIVLEGPGADLLHDERIKHSYLGI</sequence>
<keyword evidence="4 7" id="KW-0067">ATP-binding</keyword>
<dbReference type="InterPro" id="IPR052156">
    <property type="entry name" value="BCAA_Transport_ATP-bd_LivF"/>
</dbReference>
<dbReference type="InterPro" id="IPR003593">
    <property type="entry name" value="AAA+_ATPase"/>
</dbReference>
<evidence type="ECO:0000313" key="8">
    <source>
        <dbReference type="Proteomes" id="UP000179266"/>
    </source>
</evidence>
<dbReference type="InterPro" id="IPR030660">
    <property type="entry name" value="ABC_branched_ATPase_LivF/BraG"/>
</dbReference>
<evidence type="ECO:0000259" key="6">
    <source>
        <dbReference type="PROSITE" id="PS50893"/>
    </source>
</evidence>
<evidence type="ECO:0000256" key="5">
    <source>
        <dbReference type="ARBA" id="ARBA00022970"/>
    </source>
</evidence>
<dbReference type="PANTHER" id="PTHR43820">
    <property type="entry name" value="HIGH-AFFINITY BRANCHED-CHAIN AMINO ACID TRANSPORT ATP-BINDING PROTEIN LIVF"/>
    <property type="match status" value="1"/>
</dbReference>
<dbReference type="InterPro" id="IPR027417">
    <property type="entry name" value="P-loop_NTPase"/>
</dbReference>
<dbReference type="GO" id="GO:0005524">
    <property type="term" value="F:ATP binding"/>
    <property type="evidence" value="ECO:0007669"/>
    <property type="project" value="UniProtKB-KW"/>
</dbReference>
<dbReference type="Proteomes" id="UP000179266">
    <property type="component" value="Unassembled WGS sequence"/>
</dbReference>
<dbReference type="GO" id="GO:0015807">
    <property type="term" value="P:L-amino acid transport"/>
    <property type="evidence" value="ECO:0007669"/>
    <property type="project" value="TreeGrafter"/>
</dbReference>
<dbReference type="Gene3D" id="3.40.50.300">
    <property type="entry name" value="P-loop containing nucleotide triphosphate hydrolases"/>
    <property type="match status" value="1"/>
</dbReference>
<accession>A0A1F7S103</accession>
<evidence type="ECO:0000256" key="3">
    <source>
        <dbReference type="ARBA" id="ARBA00022741"/>
    </source>
</evidence>
<dbReference type="SMART" id="SM00382">
    <property type="entry name" value="AAA"/>
    <property type="match status" value="1"/>
</dbReference>
<protein>
    <submittedName>
        <fullName evidence="7">ABC transporter ATP-binding protein</fullName>
    </submittedName>
</protein>
<organism evidence="7 8">
    <name type="scientific">Candidatus Schekmanbacteria bacterium RBG_13_48_7</name>
    <dbReference type="NCBI Taxonomy" id="1817878"/>
    <lineage>
        <taxon>Bacteria</taxon>
        <taxon>Candidatus Schekmaniibacteriota</taxon>
    </lineage>
</organism>
<keyword evidence="2" id="KW-0813">Transport</keyword>
<dbReference type="AlphaFoldDB" id="A0A1F7S103"/>
<evidence type="ECO:0000256" key="1">
    <source>
        <dbReference type="ARBA" id="ARBA00005417"/>
    </source>
</evidence>
<keyword evidence="3" id="KW-0547">Nucleotide-binding</keyword>
<dbReference type="Pfam" id="PF00005">
    <property type="entry name" value="ABC_tran"/>
    <property type="match status" value="1"/>
</dbReference>
<gene>
    <name evidence="7" type="ORF">A2161_11675</name>
</gene>
<dbReference type="GO" id="GO:0015658">
    <property type="term" value="F:branched-chain amino acid transmembrane transporter activity"/>
    <property type="evidence" value="ECO:0007669"/>
    <property type="project" value="InterPro"/>
</dbReference>
<dbReference type="PIRSF" id="PIRSF039137">
    <property type="entry name" value="ABC_branched_ATPase"/>
    <property type="match status" value="1"/>
</dbReference>
<dbReference type="SUPFAM" id="SSF52540">
    <property type="entry name" value="P-loop containing nucleoside triphosphate hydrolases"/>
    <property type="match status" value="1"/>
</dbReference>
<keyword evidence="5" id="KW-0029">Amino-acid transport</keyword>
<proteinExistence type="inferred from homology"/>
<dbReference type="CDD" id="cd03224">
    <property type="entry name" value="ABC_TM1139_LivF_branched"/>
    <property type="match status" value="1"/>
</dbReference>
<feature type="domain" description="ABC transporter" evidence="6">
    <location>
        <begin position="2"/>
        <end position="234"/>
    </location>
</feature>
<dbReference type="InterPro" id="IPR003439">
    <property type="entry name" value="ABC_transporter-like_ATP-bd"/>
</dbReference>
<dbReference type="PROSITE" id="PS50893">
    <property type="entry name" value="ABC_TRANSPORTER_2"/>
    <property type="match status" value="1"/>
</dbReference>